<proteinExistence type="predicted"/>
<dbReference type="Proteomes" id="UP000176974">
    <property type="component" value="Unassembled WGS sequence"/>
</dbReference>
<evidence type="ECO:0000313" key="2">
    <source>
        <dbReference type="EMBL" id="OGZ35840.1"/>
    </source>
</evidence>
<comment type="caution">
    <text evidence="2">The sequence shown here is derived from an EMBL/GenBank/DDBJ whole genome shotgun (WGS) entry which is preliminary data.</text>
</comment>
<sequence>MLNSKLQFGTKQNGFTLVLALFIMIIILTASFFVSELMLGELIIFNILQESQRAFYAVDTGVECALYWDIQQEVFPASDIDPDPASPLNCNSVDITASSAWGLQKTPTAATTSFSLLFSDNSCAFLNVGRHDGETLITAVGRNRGDASCNPTGPRVVERGIRIEY</sequence>
<keyword evidence="1" id="KW-0812">Transmembrane</keyword>
<feature type="transmembrane region" description="Helical" evidence="1">
    <location>
        <begin position="15"/>
        <end position="34"/>
    </location>
</feature>
<protein>
    <recommendedName>
        <fullName evidence="4">Type 4 fimbrial biogenesis protein PilX N-terminal domain-containing protein</fullName>
    </recommendedName>
</protein>
<evidence type="ECO:0000256" key="1">
    <source>
        <dbReference type="SAM" id="Phobius"/>
    </source>
</evidence>
<dbReference type="EMBL" id="MHMY01000006">
    <property type="protein sequence ID" value="OGZ35840.1"/>
    <property type="molecule type" value="Genomic_DNA"/>
</dbReference>
<evidence type="ECO:0000313" key="3">
    <source>
        <dbReference type="Proteomes" id="UP000176974"/>
    </source>
</evidence>
<evidence type="ECO:0008006" key="4">
    <source>
        <dbReference type="Google" id="ProtNLM"/>
    </source>
</evidence>
<accession>A0A1G2FDV4</accession>
<keyword evidence="1" id="KW-1133">Transmembrane helix</keyword>
<gene>
    <name evidence="2" type="ORF">A2815_00390</name>
</gene>
<keyword evidence="1" id="KW-0472">Membrane</keyword>
<dbReference type="AlphaFoldDB" id="A0A1G2FDV4"/>
<organism evidence="2 3">
    <name type="scientific">Candidatus Portnoybacteria bacterium RIFCSPHIGHO2_01_FULL_40_12b</name>
    <dbReference type="NCBI Taxonomy" id="1801994"/>
    <lineage>
        <taxon>Bacteria</taxon>
        <taxon>Candidatus Portnoyibacteriota</taxon>
    </lineage>
</organism>
<reference evidence="2 3" key="1">
    <citation type="journal article" date="2016" name="Nat. Commun.">
        <title>Thousands of microbial genomes shed light on interconnected biogeochemical processes in an aquifer system.</title>
        <authorList>
            <person name="Anantharaman K."/>
            <person name="Brown C.T."/>
            <person name="Hug L.A."/>
            <person name="Sharon I."/>
            <person name="Castelle C.J."/>
            <person name="Probst A.J."/>
            <person name="Thomas B.C."/>
            <person name="Singh A."/>
            <person name="Wilkins M.J."/>
            <person name="Karaoz U."/>
            <person name="Brodie E.L."/>
            <person name="Williams K.H."/>
            <person name="Hubbard S.S."/>
            <person name="Banfield J.F."/>
        </authorList>
    </citation>
    <scope>NUCLEOTIDE SEQUENCE [LARGE SCALE GENOMIC DNA]</scope>
</reference>
<name>A0A1G2FDV4_9BACT</name>